<protein>
    <submittedName>
        <fullName evidence="4">Ferritin Dps family protein</fullName>
    </submittedName>
</protein>
<dbReference type="InterPro" id="IPR009078">
    <property type="entry name" value="Ferritin-like_SF"/>
</dbReference>
<proteinExistence type="inferred from homology"/>
<dbReference type="InterPro" id="IPR002177">
    <property type="entry name" value="DPS_DNA-bd"/>
</dbReference>
<dbReference type="InterPro" id="IPR023188">
    <property type="entry name" value="DPS_DNA-bd_CS"/>
</dbReference>
<evidence type="ECO:0000313" key="5">
    <source>
        <dbReference type="Proteomes" id="UP000300879"/>
    </source>
</evidence>
<dbReference type="PANTHER" id="PTHR42932">
    <property type="entry name" value="GENERAL STRESS PROTEIN 20U"/>
    <property type="match status" value="1"/>
</dbReference>
<dbReference type="InterPro" id="IPR012347">
    <property type="entry name" value="Ferritin-like"/>
</dbReference>
<dbReference type="KEGG" id="palo:E6C60_1168"/>
<evidence type="ECO:0000256" key="1">
    <source>
        <dbReference type="ARBA" id="ARBA00009497"/>
    </source>
</evidence>
<reference evidence="4 5" key="1">
    <citation type="submission" date="2019-05" db="EMBL/GenBank/DDBJ databases">
        <authorList>
            <person name="Chen C."/>
        </authorList>
    </citation>
    <scope>NUCLEOTIDE SEQUENCE [LARGE SCALE GENOMIC DNA]</scope>
    <source>
        <strain evidence="4 5">HB172198</strain>
    </source>
</reference>
<dbReference type="Pfam" id="PF00210">
    <property type="entry name" value="Ferritin"/>
    <property type="match status" value="1"/>
</dbReference>
<sequence>MKMNPTQENRTNAALQNQLNTQLANWSVLGVKLHAYHWFVKGPQFFTLHKKFEELYGAAAGYTDELAERLLAIGGTPAASMSQYLQLASVKEYSGPMTAEEMTADLASDFRTIAAQLSAGIVEAGQEGDEPSGDLLTGMKAEVEKQAWMLESFSGR</sequence>
<dbReference type="PANTHER" id="PTHR42932:SF1">
    <property type="entry name" value="GENERAL STRESS PROTEIN 20U"/>
    <property type="match status" value="1"/>
</dbReference>
<evidence type="ECO:0000313" key="4">
    <source>
        <dbReference type="EMBL" id="QCT01886.1"/>
    </source>
</evidence>
<name>A0A4P8XHA0_9BACL</name>
<dbReference type="PRINTS" id="PR01346">
    <property type="entry name" value="HELNAPAPROT"/>
</dbReference>
<keyword evidence="5" id="KW-1185">Reference proteome</keyword>
<organism evidence="4 5">
    <name type="scientific">Paenibacillus algicola</name>
    <dbReference type="NCBI Taxonomy" id="2565926"/>
    <lineage>
        <taxon>Bacteria</taxon>
        <taxon>Bacillati</taxon>
        <taxon>Bacillota</taxon>
        <taxon>Bacilli</taxon>
        <taxon>Bacillales</taxon>
        <taxon>Paenibacillaceae</taxon>
        <taxon>Paenibacillus</taxon>
    </lineage>
</organism>
<evidence type="ECO:0000256" key="2">
    <source>
        <dbReference type="RuleBase" id="RU003875"/>
    </source>
</evidence>
<dbReference type="InterPro" id="IPR008331">
    <property type="entry name" value="Ferritin_DPS_dom"/>
</dbReference>
<dbReference type="GO" id="GO:0016722">
    <property type="term" value="F:oxidoreductase activity, acting on metal ions"/>
    <property type="evidence" value="ECO:0007669"/>
    <property type="project" value="InterPro"/>
</dbReference>
<evidence type="ECO:0000259" key="3">
    <source>
        <dbReference type="Pfam" id="PF00210"/>
    </source>
</evidence>
<dbReference type="AlphaFoldDB" id="A0A4P8XHA0"/>
<dbReference type="PROSITE" id="PS00818">
    <property type="entry name" value="DPS_1"/>
    <property type="match status" value="1"/>
</dbReference>
<dbReference type="GO" id="GO:0008199">
    <property type="term" value="F:ferric iron binding"/>
    <property type="evidence" value="ECO:0007669"/>
    <property type="project" value="InterPro"/>
</dbReference>
<comment type="similarity">
    <text evidence="1 2">Belongs to the Dps family.</text>
</comment>
<feature type="domain" description="Ferritin/DPS" evidence="3">
    <location>
        <begin position="17"/>
        <end position="153"/>
    </location>
</feature>
<dbReference type="CDD" id="cd01043">
    <property type="entry name" value="DPS"/>
    <property type="match status" value="1"/>
</dbReference>
<accession>A0A4P8XHA0</accession>
<dbReference type="Gene3D" id="1.20.1260.10">
    <property type="match status" value="1"/>
</dbReference>
<gene>
    <name evidence="4" type="ORF">E6C60_1168</name>
</gene>
<dbReference type="PIRSF" id="PIRSF005900">
    <property type="entry name" value="Dps"/>
    <property type="match status" value="1"/>
</dbReference>
<dbReference type="EMBL" id="CP040396">
    <property type="protein sequence ID" value="QCT01886.1"/>
    <property type="molecule type" value="Genomic_DNA"/>
</dbReference>
<dbReference type="Proteomes" id="UP000300879">
    <property type="component" value="Chromosome"/>
</dbReference>
<dbReference type="SUPFAM" id="SSF47240">
    <property type="entry name" value="Ferritin-like"/>
    <property type="match status" value="1"/>
</dbReference>